<evidence type="ECO:0000313" key="2">
    <source>
        <dbReference type="Proteomes" id="UP000829364"/>
    </source>
</evidence>
<reference evidence="1" key="1">
    <citation type="submission" date="2021-11" db="EMBL/GenBank/DDBJ databases">
        <title>Purpureocillium_takamizusanense_genome.</title>
        <authorList>
            <person name="Nguyen N.-H."/>
        </authorList>
    </citation>
    <scope>NUCLEOTIDE SEQUENCE</scope>
    <source>
        <strain evidence="1">PT3</strain>
    </source>
</reference>
<sequence length="107" mass="11536">MAASPTLFQGGGRAAALFQHHTRPGEQPISNGLCRKKRLLRCSGVAIFLDAHHGDLPRECASPPRLPRSKRCRIAQTWVQIAASPCYFVAAGASFKTSLLPGGLPRM</sequence>
<dbReference type="Proteomes" id="UP000829364">
    <property type="component" value="Chromosome 2"/>
</dbReference>
<dbReference type="EMBL" id="CP086355">
    <property type="protein sequence ID" value="UNI15879.1"/>
    <property type="molecule type" value="Genomic_DNA"/>
</dbReference>
<name>A0A9Q8Q8K6_9HYPO</name>
<organism evidence="1 2">
    <name type="scientific">Purpureocillium takamizusanense</name>
    <dbReference type="NCBI Taxonomy" id="2060973"/>
    <lineage>
        <taxon>Eukaryota</taxon>
        <taxon>Fungi</taxon>
        <taxon>Dikarya</taxon>
        <taxon>Ascomycota</taxon>
        <taxon>Pezizomycotina</taxon>
        <taxon>Sordariomycetes</taxon>
        <taxon>Hypocreomycetidae</taxon>
        <taxon>Hypocreales</taxon>
        <taxon>Ophiocordycipitaceae</taxon>
        <taxon>Purpureocillium</taxon>
    </lineage>
</organism>
<proteinExistence type="predicted"/>
<gene>
    <name evidence="1" type="ORF">JDV02_002365</name>
</gene>
<dbReference type="GeneID" id="72064326"/>
<protein>
    <submittedName>
        <fullName evidence="1">Uncharacterized protein</fullName>
    </submittedName>
</protein>
<accession>A0A9Q8Q8K6</accession>
<keyword evidence="2" id="KW-1185">Reference proteome</keyword>
<dbReference type="RefSeq" id="XP_047839360.1">
    <property type="nucleotide sequence ID" value="XM_047983389.1"/>
</dbReference>
<dbReference type="AlphaFoldDB" id="A0A9Q8Q8K6"/>
<evidence type="ECO:0000313" key="1">
    <source>
        <dbReference type="EMBL" id="UNI15879.1"/>
    </source>
</evidence>
<dbReference type="KEGG" id="ptkz:JDV02_002365"/>